<accession>A0A1R3I927</accession>
<dbReference type="EMBL" id="AWUE01018666">
    <property type="protein sequence ID" value="OMO79064.1"/>
    <property type="molecule type" value="Genomic_DNA"/>
</dbReference>
<dbReference type="AlphaFoldDB" id="A0A1R3I927"/>
<name>A0A1R3I927_9ROSI</name>
<comment type="caution">
    <text evidence="2">The sequence shown here is derived from an EMBL/GenBank/DDBJ whole genome shotgun (WGS) entry which is preliminary data.</text>
</comment>
<reference evidence="3" key="1">
    <citation type="submission" date="2013-09" db="EMBL/GenBank/DDBJ databases">
        <title>Corchorus olitorius genome sequencing.</title>
        <authorList>
            <person name="Alam M."/>
            <person name="Haque M.S."/>
            <person name="Islam M.S."/>
            <person name="Emdad E.M."/>
            <person name="Islam M.M."/>
            <person name="Ahmed B."/>
            <person name="Halim A."/>
            <person name="Hossen Q.M.M."/>
            <person name="Hossain M.Z."/>
            <person name="Ahmed R."/>
            <person name="Khan M.M."/>
            <person name="Islam R."/>
            <person name="Rashid M.M."/>
            <person name="Khan S.A."/>
            <person name="Rahman M.S."/>
            <person name="Alam M."/>
            <person name="Yahiya A.S."/>
            <person name="Khan M.S."/>
            <person name="Azam M.S."/>
            <person name="Haque T."/>
            <person name="Lashkar M.Z.H."/>
            <person name="Akhand A.I."/>
            <person name="Morshed G."/>
            <person name="Roy S."/>
            <person name="Uddin K.S."/>
            <person name="Rabeya T."/>
            <person name="Hossain A.S."/>
            <person name="Chowdhury A."/>
            <person name="Snigdha A.R."/>
            <person name="Mortoza M.S."/>
            <person name="Matin S.A."/>
            <person name="Hoque S.M.E."/>
            <person name="Islam M.K."/>
            <person name="Roy D.K."/>
            <person name="Haider R."/>
            <person name="Moosa M.M."/>
            <person name="Elias S.M."/>
            <person name="Hasan A.M."/>
            <person name="Jahan S."/>
            <person name="Shafiuddin M."/>
            <person name="Mahmood N."/>
            <person name="Shommy N.S."/>
        </authorList>
    </citation>
    <scope>NUCLEOTIDE SEQUENCE [LARGE SCALE GENOMIC DNA]</scope>
    <source>
        <strain evidence="3">cv. O-4</strain>
    </source>
</reference>
<evidence type="ECO:0000313" key="2">
    <source>
        <dbReference type="EMBL" id="OMO79064.1"/>
    </source>
</evidence>
<proteinExistence type="predicted"/>
<keyword evidence="1" id="KW-0812">Transmembrane</keyword>
<sequence>MALIQPLFNARAMKRMRTGHLISLGPKLEFFQTDDTIPFITTASFLAAYFFFFIKTSSFSATYFSFIMMIPSSFSSVDSSSSRFMCSTRVPCISARIAISEDSTSLVLQRSSYQLSRMPSWIIASMTGP</sequence>
<dbReference type="Proteomes" id="UP000187203">
    <property type="component" value="Unassembled WGS sequence"/>
</dbReference>
<organism evidence="2 3">
    <name type="scientific">Corchorus olitorius</name>
    <dbReference type="NCBI Taxonomy" id="93759"/>
    <lineage>
        <taxon>Eukaryota</taxon>
        <taxon>Viridiplantae</taxon>
        <taxon>Streptophyta</taxon>
        <taxon>Embryophyta</taxon>
        <taxon>Tracheophyta</taxon>
        <taxon>Spermatophyta</taxon>
        <taxon>Magnoliopsida</taxon>
        <taxon>eudicotyledons</taxon>
        <taxon>Gunneridae</taxon>
        <taxon>Pentapetalae</taxon>
        <taxon>rosids</taxon>
        <taxon>malvids</taxon>
        <taxon>Malvales</taxon>
        <taxon>Malvaceae</taxon>
        <taxon>Grewioideae</taxon>
        <taxon>Apeibeae</taxon>
        <taxon>Corchorus</taxon>
    </lineage>
</organism>
<evidence type="ECO:0000256" key="1">
    <source>
        <dbReference type="SAM" id="Phobius"/>
    </source>
</evidence>
<keyword evidence="1" id="KW-1133">Transmembrane helix</keyword>
<gene>
    <name evidence="2" type="ORF">COLO4_24579</name>
</gene>
<protein>
    <submittedName>
        <fullName evidence="2">Uncharacterized protein</fullName>
    </submittedName>
</protein>
<evidence type="ECO:0000313" key="3">
    <source>
        <dbReference type="Proteomes" id="UP000187203"/>
    </source>
</evidence>
<keyword evidence="3" id="KW-1185">Reference proteome</keyword>
<keyword evidence="1" id="KW-0472">Membrane</keyword>
<feature type="transmembrane region" description="Helical" evidence="1">
    <location>
        <begin position="36"/>
        <end position="54"/>
    </location>
</feature>